<dbReference type="Pfam" id="PF13041">
    <property type="entry name" value="PPR_2"/>
    <property type="match status" value="1"/>
</dbReference>
<proteinExistence type="inferred from homology"/>
<dbReference type="Proteomes" id="UP000288805">
    <property type="component" value="Unassembled WGS sequence"/>
</dbReference>
<evidence type="ECO:0000313" key="5">
    <source>
        <dbReference type="EMBL" id="RVW47861.1"/>
    </source>
</evidence>
<feature type="repeat" description="PPR" evidence="3">
    <location>
        <begin position="232"/>
        <end position="266"/>
    </location>
</feature>
<feature type="repeat" description="PPR" evidence="3">
    <location>
        <begin position="267"/>
        <end position="301"/>
    </location>
</feature>
<feature type="repeat" description="PPR" evidence="3">
    <location>
        <begin position="197"/>
        <end position="231"/>
    </location>
</feature>
<dbReference type="Pfam" id="PF01535">
    <property type="entry name" value="PPR"/>
    <property type="match status" value="1"/>
</dbReference>
<dbReference type="EMBL" id="QGNW01001266">
    <property type="protein sequence ID" value="RVW47861.1"/>
    <property type="molecule type" value="Genomic_DNA"/>
</dbReference>
<dbReference type="InterPro" id="IPR050667">
    <property type="entry name" value="PPR-containing_protein"/>
</dbReference>
<name>A0A438EJG4_VITVI</name>
<dbReference type="NCBIfam" id="TIGR00756">
    <property type="entry name" value="PPR"/>
    <property type="match status" value="5"/>
</dbReference>
<sequence>MASLCRIPRRRLSLARFSTLSDPFTTFLAAKSAVESEPDPEKLAHIFHHQSSNFSRFRRHRPLYQLSCRRLSRSGRLDLVERLIDHQKTLPHPRTEGFWIRLIMLYSNSGMVDHALRTFHQMVQDRVQLTEKSLCAILTVYLDNDLIEQLHTVFNTMPSEIGVSPGTKSYSLVLKAFCQQKDMESARNLLHKMENPDIGSYNVLLEAYSKNGDGVEFDEILKEIKNKGLEHDCTTYNHRILRFCKNKESVRAKKLLDEMVAKGVKPNSASYNMIIHGFCKLGDFESAQKVLERMLADGYVAPCSISYITLFQHMVKEGEFDSALNMCKEIIRRKWVPPFEAMDGLVKGLVEISKVEAAKEVVEKMKKRLKGNAADSWKTHEAALPL</sequence>
<evidence type="ECO:0000313" key="6">
    <source>
        <dbReference type="Proteomes" id="UP000288805"/>
    </source>
</evidence>
<dbReference type="InterPro" id="IPR033443">
    <property type="entry name" value="PROP1-like_PPR_dom"/>
</dbReference>
<dbReference type="Pfam" id="PF17177">
    <property type="entry name" value="PPR_long"/>
    <property type="match status" value="1"/>
</dbReference>
<evidence type="ECO:0000256" key="2">
    <source>
        <dbReference type="ARBA" id="ARBA00022737"/>
    </source>
</evidence>
<evidence type="ECO:0000256" key="1">
    <source>
        <dbReference type="ARBA" id="ARBA00007626"/>
    </source>
</evidence>
<dbReference type="InterPro" id="IPR002885">
    <property type="entry name" value="PPR_rpt"/>
</dbReference>
<feature type="domain" description="PROP1-like PPR" evidence="4">
    <location>
        <begin position="112"/>
        <end position="226"/>
    </location>
</feature>
<organism evidence="5 6">
    <name type="scientific">Vitis vinifera</name>
    <name type="common">Grape</name>
    <dbReference type="NCBI Taxonomy" id="29760"/>
    <lineage>
        <taxon>Eukaryota</taxon>
        <taxon>Viridiplantae</taxon>
        <taxon>Streptophyta</taxon>
        <taxon>Embryophyta</taxon>
        <taxon>Tracheophyta</taxon>
        <taxon>Spermatophyta</taxon>
        <taxon>Magnoliopsida</taxon>
        <taxon>eudicotyledons</taxon>
        <taxon>Gunneridae</taxon>
        <taxon>Pentapetalae</taxon>
        <taxon>rosids</taxon>
        <taxon>Vitales</taxon>
        <taxon>Vitaceae</taxon>
        <taxon>Viteae</taxon>
        <taxon>Vitis</taxon>
    </lineage>
</organism>
<dbReference type="Gene3D" id="1.25.40.10">
    <property type="entry name" value="Tetratricopeptide repeat domain"/>
    <property type="match status" value="2"/>
</dbReference>
<comment type="caution">
    <text evidence="5">The sequence shown here is derived from an EMBL/GenBank/DDBJ whole genome shotgun (WGS) entry which is preliminary data.</text>
</comment>
<evidence type="ECO:0000259" key="4">
    <source>
        <dbReference type="Pfam" id="PF17177"/>
    </source>
</evidence>
<dbReference type="PANTHER" id="PTHR47939">
    <property type="entry name" value="MEMBRANE-ASSOCIATED SALT-INDUCIBLE PROTEIN-LIKE"/>
    <property type="match status" value="1"/>
</dbReference>
<keyword evidence="2" id="KW-0677">Repeat</keyword>
<accession>A0A438EJG4</accession>
<reference evidence="5 6" key="1">
    <citation type="journal article" date="2018" name="PLoS Genet.">
        <title>Population sequencing reveals clonal diversity and ancestral inbreeding in the grapevine cultivar Chardonnay.</title>
        <authorList>
            <person name="Roach M.J."/>
            <person name="Johnson D.L."/>
            <person name="Bohlmann J."/>
            <person name="van Vuuren H.J."/>
            <person name="Jones S.J."/>
            <person name="Pretorius I.S."/>
            <person name="Schmidt S.A."/>
            <person name="Borneman A.R."/>
        </authorList>
    </citation>
    <scope>NUCLEOTIDE SEQUENCE [LARGE SCALE GENOMIC DNA]</scope>
    <source>
        <strain evidence="6">cv. Chardonnay</strain>
        <tissue evidence="5">Leaf</tissue>
    </source>
</reference>
<dbReference type="PANTHER" id="PTHR47939:SF11">
    <property type="entry name" value="TETRATRICOPEPTIDE-LIKE HELICAL DOMAIN SUPERFAMILY"/>
    <property type="match status" value="1"/>
</dbReference>
<evidence type="ECO:0000256" key="3">
    <source>
        <dbReference type="PROSITE-ProRule" id="PRU00708"/>
    </source>
</evidence>
<dbReference type="InterPro" id="IPR011990">
    <property type="entry name" value="TPR-like_helical_dom_sf"/>
</dbReference>
<dbReference type="SUPFAM" id="SSF48452">
    <property type="entry name" value="TPR-like"/>
    <property type="match status" value="1"/>
</dbReference>
<dbReference type="PROSITE" id="PS51375">
    <property type="entry name" value="PPR"/>
    <property type="match status" value="3"/>
</dbReference>
<dbReference type="AlphaFoldDB" id="A0A438EJG4"/>
<comment type="similarity">
    <text evidence="1">Belongs to the PPR family. P subfamily.</text>
</comment>
<protein>
    <submittedName>
        <fullName evidence="5">Pentatricopeptide repeat-containing protein, mitochondrial</fullName>
    </submittedName>
</protein>
<gene>
    <name evidence="5" type="primary">PPR336_1</name>
    <name evidence="5" type="ORF">CK203_092915</name>
</gene>